<keyword evidence="6" id="KW-1185">Reference proteome</keyword>
<dbReference type="InterPro" id="IPR009057">
    <property type="entry name" value="Homeodomain-like_sf"/>
</dbReference>
<reference evidence="5" key="1">
    <citation type="journal article" date="2021" name="mSystems">
        <title>Bacteria and Archaea Synergistically Convert Glycine Betaine to Biogenic Methane in the Formosa Cold Seep of the South China Sea.</title>
        <authorList>
            <person name="Li L."/>
            <person name="Zhang W."/>
            <person name="Zhang S."/>
            <person name="Song L."/>
            <person name="Sun Q."/>
            <person name="Zhang H."/>
            <person name="Xiang H."/>
            <person name="Dong X."/>
        </authorList>
    </citation>
    <scope>NUCLEOTIDE SEQUENCE</scope>
    <source>
        <strain evidence="5">ZWT</strain>
    </source>
</reference>
<evidence type="ECO:0000313" key="6">
    <source>
        <dbReference type="Proteomes" id="UP001056429"/>
    </source>
</evidence>
<evidence type="ECO:0000259" key="4">
    <source>
        <dbReference type="PROSITE" id="PS01124"/>
    </source>
</evidence>
<evidence type="ECO:0000313" key="5">
    <source>
        <dbReference type="EMBL" id="MCM1991740.1"/>
    </source>
</evidence>
<keyword evidence="3" id="KW-0804">Transcription</keyword>
<dbReference type="PANTHER" id="PTHR43280:SF2">
    <property type="entry name" value="HTH-TYPE TRANSCRIPTIONAL REGULATOR EXSA"/>
    <property type="match status" value="1"/>
</dbReference>
<dbReference type="PRINTS" id="PR00032">
    <property type="entry name" value="HTHARAC"/>
</dbReference>
<accession>A0A9J6P654</accession>
<reference evidence="5" key="2">
    <citation type="submission" date="2021-04" db="EMBL/GenBank/DDBJ databases">
        <authorList>
            <person name="Dong X."/>
        </authorList>
    </citation>
    <scope>NUCLEOTIDE SEQUENCE</scope>
    <source>
        <strain evidence="5">ZWT</strain>
    </source>
</reference>
<dbReference type="PROSITE" id="PS01124">
    <property type="entry name" value="HTH_ARAC_FAMILY_2"/>
    <property type="match status" value="1"/>
</dbReference>
<sequence length="408" mass="47530">MNIDELTEIMRIFYFSSFIPIKSLDNNLKVQGCFPSIDTQNYPFSIDFDKEYKKIHDVLLQFPESNKGFLYTNNYEVSYIAIGLWENNTFKGSLIVGPFILFSPDSLNIDKLVEINKMPFSIKGDLKKFYQQLSIVNHPRELYLTKFLFSLIHNNVDLSRISFINNKKIQTEEFVSDVIIRNREIEYKMTPDNLTQDLYNYVRLGDLENAKKTKDKINEYEMLELPGIEGIRNGKNLLIIYSYSLSRATIQGGVDIDYSSNLCNGFIRSVENCSSMNDLIALSDKMLKEYVKSVRKYGITKLHPAIQKALKIINKNLNENLNLNEISSKVHLHPNYFSSLFKKEMGITFQKYILKLRIQEAKRLLDYSDYSILDIALYLGFKNQSHFTSIFKTYEGCTPKAYKKKKKI</sequence>
<feature type="domain" description="HTH araC/xylS-type" evidence="4">
    <location>
        <begin position="307"/>
        <end position="405"/>
    </location>
</feature>
<keyword evidence="2" id="KW-0238">DNA-binding</keyword>
<evidence type="ECO:0000256" key="2">
    <source>
        <dbReference type="ARBA" id="ARBA00023125"/>
    </source>
</evidence>
<dbReference type="PROSITE" id="PS00041">
    <property type="entry name" value="HTH_ARAC_FAMILY_1"/>
    <property type="match status" value="1"/>
</dbReference>
<dbReference type="Gene3D" id="1.10.10.60">
    <property type="entry name" value="Homeodomain-like"/>
    <property type="match status" value="2"/>
</dbReference>
<organism evidence="5 6">
    <name type="scientific">Oceanirhabdus seepicola</name>
    <dbReference type="NCBI Taxonomy" id="2828781"/>
    <lineage>
        <taxon>Bacteria</taxon>
        <taxon>Bacillati</taxon>
        <taxon>Bacillota</taxon>
        <taxon>Clostridia</taxon>
        <taxon>Eubacteriales</taxon>
        <taxon>Clostridiaceae</taxon>
        <taxon>Oceanirhabdus</taxon>
    </lineage>
</organism>
<keyword evidence="1" id="KW-0805">Transcription regulation</keyword>
<dbReference type="PANTHER" id="PTHR43280">
    <property type="entry name" value="ARAC-FAMILY TRANSCRIPTIONAL REGULATOR"/>
    <property type="match status" value="1"/>
</dbReference>
<dbReference type="AlphaFoldDB" id="A0A9J6P654"/>
<name>A0A9J6P654_9CLOT</name>
<dbReference type="GO" id="GO:0003700">
    <property type="term" value="F:DNA-binding transcription factor activity"/>
    <property type="evidence" value="ECO:0007669"/>
    <property type="project" value="InterPro"/>
</dbReference>
<dbReference type="SUPFAM" id="SSF46689">
    <property type="entry name" value="Homeodomain-like"/>
    <property type="match status" value="2"/>
</dbReference>
<protein>
    <submittedName>
        <fullName evidence="5">Helix-turn-helix domain-containing protein</fullName>
    </submittedName>
</protein>
<dbReference type="InterPro" id="IPR018062">
    <property type="entry name" value="HTH_AraC-typ_CS"/>
</dbReference>
<dbReference type="EMBL" id="JAGSOJ010000004">
    <property type="protein sequence ID" value="MCM1991740.1"/>
    <property type="molecule type" value="Genomic_DNA"/>
</dbReference>
<dbReference type="InterPro" id="IPR020449">
    <property type="entry name" value="Tscrpt_reg_AraC-type_HTH"/>
</dbReference>
<dbReference type="Proteomes" id="UP001056429">
    <property type="component" value="Unassembled WGS sequence"/>
</dbReference>
<dbReference type="RefSeq" id="WP_250860881.1">
    <property type="nucleotide sequence ID" value="NZ_JAGSOJ010000004.1"/>
</dbReference>
<evidence type="ECO:0000256" key="3">
    <source>
        <dbReference type="ARBA" id="ARBA00023163"/>
    </source>
</evidence>
<dbReference type="Pfam" id="PF12833">
    <property type="entry name" value="HTH_18"/>
    <property type="match status" value="1"/>
</dbReference>
<evidence type="ECO:0000256" key="1">
    <source>
        <dbReference type="ARBA" id="ARBA00023015"/>
    </source>
</evidence>
<dbReference type="SMART" id="SM00342">
    <property type="entry name" value="HTH_ARAC"/>
    <property type="match status" value="1"/>
</dbReference>
<dbReference type="InterPro" id="IPR018060">
    <property type="entry name" value="HTH_AraC"/>
</dbReference>
<proteinExistence type="predicted"/>
<gene>
    <name evidence="5" type="ORF">KDK92_18535</name>
</gene>
<dbReference type="GO" id="GO:0043565">
    <property type="term" value="F:sequence-specific DNA binding"/>
    <property type="evidence" value="ECO:0007669"/>
    <property type="project" value="InterPro"/>
</dbReference>
<comment type="caution">
    <text evidence="5">The sequence shown here is derived from an EMBL/GenBank/DDBJ whole genome shotgun (WGS) entry which is preliminary data.</text>
</comment>